<dbReference type="Pfam" id="PF14226">
    <property type="entry name" value="DIOX_N"/>
    <property type="match status" value="1"/>
</dbReference>
<dbReference type="GO" id="GO:0046872">
    <property type="term" value="F:metal ion binding"/>
    <property type="evidence" value="ECO:0007669"/>
    <property type="project" value="UniProtKB-KW"/>
</dbReference>
<proteinExistence type="inferred from homology"/>
<dbReference type="Proteomes" id="UP000581135">
    <property type="component" value="Unassembled WGS sequence"/>
</dbReference>
<reference evidence="7 8" key="1">
    <citation type="submission" date="2020-08" db="EMBL/GenBank/DDBJ databases">
        <title>Genomic Encyclopedia of Type Strains, Phase III (KMG-III): the genomes of soil and plant-associated and newly described type strains.</title>
        <authorList>
            <person name="Whitman W."/>
        </authorList>
    </citation>
    <scope>NUCLEOTIDE SEQUENCE [LARGE SCALE GENOMIC DNA]</scope>
    <source>
        <strain evidence="7 8">CECT 8803</strain>
    </source>
</reference>
<keyword evidence="8" id="KW-1185">Reference proteome</keyword>
<dbReference type="InterPro" id="IPR005123">
    <property type="entry name" value="Oxoglu/Fe-dep_dioxygenase_dom"/>
</dbReference>
<dbReference type="GO" id="GO:0051213">
    <property type="term" value="F:dioxygenase activity"/>
    <property type="evidence" value="ECO:0007669"/>
    <property type="project" value="UniProtKB-KW"/>
</dbReference>
<dbReference type="PANTHER" id="PTHR10209">
    <property type="entry name" value="OXIDOREDUCTASE, 2OG-FE II OXYGENASE FAMILY PROTEIN"/>
    <property type="match status" value="1"/>
</dbReference>
<dbReference type="EMBL" id="JACHXA010000001">
    <property type="protein sequence ID" value="MBB3063861.1"/>
    <property type="molecule type" value="Genomic_DNA"/>
</dbReference>
<dbReference type="RefSeq" id="WP_183414675.1">
    <property type="nucleotide sequence ID" value="NZ_JACHXA010000001.1"/>
</dbReference>
<comment type="similarity">
    <text evidence="1 5">Belongs to the iron/ascorbate-dependent oxidoreductase family.</text>
</comment>
<dbReference type="InterPro" id="IPR026992">
    <property type="entry name" value="DIOX_N"/>
</dbReference>
<sequence length="330" mass="36614">MSAAAFDTIPQVDISPLFGRPSAARDVVDRAIDRACREIGFLVVTGLPDEALLSPERRASLLRLFSIPPDAQRRLWRRKFAPEARTLYRGYFPLQRGVAAYKEGIDLGPDPAPAKRHPLIEENPWPTEDDLPGWRADVLAYRKAMEGVGTALLQSLARALGLAEDHFAQAFDQGNGTLRLLHYPPRSAESYIGLDRPYRDHQGARYPIMTREHSDSGCLTLLAQLDQPGLQAENGAGQWIDVPCLPDSLAINLGDLMERWSAGRYRATRHRVLALQGGSRYSLPFFFEPAVDAVIEPLPGTGSEAYPAVVYGDYLIEKVKAFPEFSDFLA</sequence>
<dbReference type="InterPro" id="IPR044861">
    <property type="entry name" value="IPNS-like_FE2OG_OXY"/>
</dbReference>
<protein>
    <submittedName>
        <fullName evidence="7">Isopenicillin N synthase-like dioxygenase</fullName>
    </submittedName>
</protein>
<keyword evidence="2 5" id="KW-0479">Metal-binding</keyword>
<dbReference type="AlphaFoldDB" id="A0A839SM07"/>
<evidence type="ECO:0000256" key="5">
    <source>
        <dbReference type="RuleBase" id="RU003682"/>
    </source>
</evidence>
<keyword evidence="3 5" id="KW-0560">Oxidoreductase</keyword>
<dbReference type="PANTHER" id="PTHR10209:SF881">
    <property type="entry name" value="FI07970P-RELATED"/>
    <property type="match status" value="1"/>
</dbReference>
<keyword evidence="7" id="KW-0223">Dioxygenase</keyword>
<dbReference type="PROSITE" id="PS51471">
    <property type="entry name" value="FE2OG_OXY"/>
    <property type="match status" value="1"/>
</dbReference>
<dbReference type="SUPFAM" id="SSF51197">
    <property type="entry name" value="Clavaminate synthase-like"/>
    <property type="match status" value="1"/>
</dbReference>
<dbReference type="InterPro" id="IPR027443">
    <property type="entry name" value="IPNS-like_sf"/>
</dbReference>
<name>A0A839SM07_9PROT</name>
<evidence type="ECO:0000259" key="6">
    <source>
        <dbReference type="PROSITE" id="PS51471"/>
    </source>
</evidence>
<evidence type="ECO:0000313" key="8">
    <source>
        <dbReference type="Proteomes" id="UP000581135"/>
    </source>
</evidence>
<evidence type="ECO:0000256" key="3">
    <source>
        <dbReference type="ARBA" id="ARBA00023002"/>
    </source>
</evidence>
<dbReference type="Gene3D" id="2.60.120.330">
    <property type="entry name" value="B-lactam Antibiotic, Isopenicillin N Synthase, Chain"/>
    <property type="match status" value="1"/>
</dbReference>
<evidence type="ECO:0000256" key="2">
    <source>
        <dbReference type="ARBA" id="ARBA00022723"/>
    </source>
</evidence>
<evidence type="ECO:0000256" key="1">
    <source>
        <dbReference type="ARBA" id="ARBA00008056"/>
    </source>
</evidence>
<organism evidence="7 8">
    <name type="scientific">Limibacillus halophilus</name>
    <dbReference type="NCBI Taxonomy" id="1579333"/>
    <lineage>
        <taxon>Bacteria</taxon>
        <taxon>Pseudomonadati</taxon>
        <taxon>Pseudomonadota</taxon>
        <taxon>Alphaproteobacteria</taxon>
        <taxon>Rhodospirillales</taxon>
        <taxon>Rhodovibrionaceae</taxon>
        <taxon>Limibacillus</taxon>
    </lineage>
</organism>
<dbReference type="Pfam" id="PF03171">
    <property type="entry name" value="2OG-FeII_Oxy"/>
    <property type="match status" value="1"/>
</dbReference>
<feature type="domain" description="Fe2OG dioxygenase" evidence="6">
    <location>
        <begin position="173"/>
        <end position="289"/>
    </location>
</feature>
<keyword evidence="4 5" id="KW-0408">Iron</keyword>
<gene>
    <name evidence="7" type="ORF">FHR98_000126</name>
</gene>
<evidence type="ECO:0000313" key="7">
    <source>
        <dbReference type="EMBL" id="MBB3063861.1"/>
    </source>
</evidence>
<accession>A0A839SM07</accession>
<dbReference type="PRINTS" id="PR00682">
    <property type="entry name" value="IPNSYNTHASE"/>
</dbReference>
<evidence type="ECO:0000256" key="4">
    <source>
        <dbReference type="ARBA" id="ARBA00023004"/>
    </source>
</evidence>
<comment type="caution">
    <text evidence="7">The sequence shown here is derived from an EMBL/GenBank/DDBJ whole genome shotgun (WGS) entry which is preliminary data.</text>
</comment>